<dbReference type="EMBL" id="BPLR01000585">
    <property type="protein sequence ID" value="GIY95838.1"/>
    <property type="molecule type" value="Genomic_DNA"/>
</dbReference>
<sequence length="195" mass="21785">MLTSGRDFISVRATRLEKGRSSTCYGGGGNGMLGEGQSAVITWALTRFRPLVKRQRFLHVMKDSWHLSQKFTRLWNVSKPPSFPHKIDYKECLQAEGIFISVRATSDLRRGEIEFLLRGVGAMECEGEGQSSCDYLGINSVPSLVKGFARDERFVASVSSLPVNFLQWSFVQCLSLYVVALDTNPFGGTFRFGNL</sequence>
<reference evidence="1 2" key="1">
    <citation type="submission" date="2021-06" db="EMBL/GenBank/DDBJ databases">
        <title>Caerostris extrusa draft genome.</title>
        <authorList>
            <person name="Kono N."/>
            <person name="Arakawa K."/>
        </authorList>
    </citation>
    <scope>NUCLEOTIDE SEQUENCE [LARGE SCALE GENOMIC DNA]</scope>
</reference>
<keyword evidence="2" id="KW-1185">Reference proteome</keyword>
<comment type="caution">
    <text evidence="1">The sequence shown here is derived from an EMBL/GenBank/DDBJ whole genome shotgun (WGS) entry which is preliminary data.</text>
</comment>
<proteinExistence type="predicted"/>
<dbReference type="AlphaFoldDB" id="A0AAV4XQ37"/>
<protein>
    <submittedName>
        <fullName evidence="1">Uncharacterized protein</fullName>
    </submittedName>
</protein>
<accession>A0AAV4XQ37</accession>
<dbReference type="Proteomes" id="UP001054945">
    <property type="component" value="Unassembled WGS sequence"/>
</dbReference>
<evidence type="ECO:0000313" key="2">
    <source>
        <dbReference type="Proteomes" id="UP001054945"/>
    </source>
</evidence>
<organism evidence="1 2">
    <name type="scientific">Caerostris extrusa</name>
    <name type="common">Bark spider</name>
    <name type="synonym">Caerostris bankana</name>
    <dbReference type="NCBI Taxonomy" id="172846"/>
    <lineage>
        <taxon>Eukaryota</taxon>
        <taxon>Metazoa</taxon>
        <taxon>Ecdysozoa</taxon>
        <taxon>Arthropoda</taxon>
        <taxon>Chelicerata</taxon>
        <taxon>Arachnida</taxon>
        <taxon>Araneae</taxon>
        <taxon>Araneomorphae</taxon>
        <taxon>Entelegynae</taxon>
        <taxon>Araneoidea</taxon>
        <taxon>Araneidae</taxon>
        <taxon>Caerostris</taxon>
    </lineage>
</organism>
<gene>
    <name evidence="1" type="ORF">CEXT_789371</name>
</gene>
<name>A0AAV4XQ37_CAEEX</name>
<evidence type="ECO:0000313" key="1">
    <source>
        <dbReference type="EMBL" id="GIY95838.1"/>
    </source>
</evidence>